<feature type="binding site" evidence="2">
    <location>
        <position position="28"/>
    </location>
    <ligand>
        <name>CoA</name>
        <dbReference type="ChEBI" id="CHEBI:57287"/>
    </ligand>
</feature>
<evidence type="ECO:0000313" key="6">
    <source>
        <dbReference type="EMBL" id="AOR31530.1"/>
    </source>
</evidence>
<feature type="binding site" evidence="2">
    <location>
        <position position="36"/>
    </location>
    <ligand>
        <name>CoA</name>
        <dbReference type="ChEBI" id="CHEBI:57287"/>
    </ligand>
</feature>
<comment type="cofactor">
    <cofactor evidence="3">
        <name>Mg(2+)</name>
        <dbReference type="ChEBI" id="CHEBI:18420"/>
    </cofactor>
</comment>
<dbReference type="GO" id="GO:0008897">
    <property type="term" value="F:holo-[acyl-carrier-protein] synthase activity"/>
    <property type="evidence" value="ECO:0007669"/>
    <property type="project" value="InterPro"/>
</dbReference>
<protein>
    <recommendedName>
        <fullName evidence="8">4'-phosphopantetheinyl transferase</fullName>
    </recommendedName>
</protein>
<feature type="binding site" evidence="2">
    <location>
        <position position="143"/>
    </location>
    <ligand>
        <name>CoA</name>
        <dbReference type="ChEBI" id="CHEBI:57287"/>
    </ligand>
</feature>
<feature type="binding site" evidence="2">
    <location>
        <position position="153"/>
    </location>
    <ligand>
        <name>CoA</name>
        <dbReference type="ChEBI" id="CHEBI:57287"/>
    </ligand>
</feature>
<evidence type="ECO:0000256" key="1">
    <source>
        <dbReference type="ARBA" id="ARBA00022679"/>
    </source>
</evidence>
<dbReference type="Pfam" id="PF01648">
    <property type="entry name" value="ACPS"/>
    <property type="match status" value="1"/>
</dbReference>
<dbReference type="Proteomes" id="UP000094960">
    <property type="component" value="Chromosome"/>
</dbReference>
<keyword evidence="7" id="KW-1185">Reference proteome</keyword>
<organism evidence="6 7">
    <name type="scientific">Streptomyces fodineus</name>
    <dbReference type="NCBI Taxonomy" id="1904616"/>
    <lineage>
        <taxon>Bacteria</taxon>
        <taxon>Bacillati</taxon>
        <taxon>Actinomycetota</taxon>
        <taxon>Actinomycetes</taxon>
        <taxon>Kitasatosporales</taxon>
        <taxon>Streptomycetaceae</taxon>
        <taxon>Streptomyces</taxon>
    </lineage>
</organism>
<dbReference type="RefSeq" id="WP_069778174.1">
    <property type="nucleotide sequence ID" value="NZ_CP017248.1"/>
</dbReference>
<dbReference type="PANTHER" id="PTHR38096:SF1">
    <property type="entry name" value="ENTEROBACTIN SYNTHASE COMPONENT D"/>
    <property type="match status" value="1"/>
</dbReference>
<reference evidence="7" key="1">
    <citation type="submission" date="2016-09" db="EMBL/GenBank/DDBJ databases">
        <title>Streptomyces puniciscabiei strain:TW1S1 Genome sequencing and assembly.</title>
        <authorList>
            <person name="Kim M.-K."/>
            <person name="Kim S.B."/>
        </authorList>
    </citation>
    <scope>NUCLEOTIDE SEQUENCE [LARGE SCALE GENOMIC DNA]</scope>
    <source>
        <strain evidence="7">TW1S1</strain>
    </source>
</reference>
<evidence type="ECO:0008006" key="8">
    <source>
        <dbReference type="Google" id="ProtNLM"/>
    </source>
</evidence>
<feature type="domain" description="4'-phosphopantetheinyl transferase N-terminal" evidence="5">
    <location>
        <begin position="16"/>
        <end position="83"/>
    </location>
</feature>
<dbReference type="GO" id="GO:0009239">
    <property type="term" value="P:enterobactin biosynthetic process"/>
    <property type="evidence" value="ECO:0007669"/>
    <property type="project" value="InterPro"/>
</dbReference>
<sequence>MRKAFGDPADAALLPEEEVLVENAVPRRRRECTTVRHLARRALGELGHAPVPLLRGDRGAPLWPKGVVGSMTHCDGYRAAAVADRTRLSAVGIDAEPHAPLYDDLLDLVSLPPERDHLAELERQDPRINWDCLLFSAMEAVFKAWFPLTGAWLEFEDARLTFRPRDRAFSAVVLAAGQAAAREAGIGDAEVPRGFTGRWTVEKGIVVTAIAAGDFAGKPGCPVGGT</sequence>
<keyword evidence="3" id="KW-0479">Metal-binding</keyword>
<feature type="binding site" evidence="3">
    <location>
        <position position="94"/>
    </location>
    <ligand>
        <name>Mg(2+)</name>
        <dbReference type="ChEBI" id="CHEBI:18420"/>
    </ligand>
</feature>
<dbReference type="GO" id="GO:0000287">
    <property type="term" value="F:magnesium ion binding"/>
    <property type="evidence" value="ECO:0007669"/>
    <property type="project" value="InterPro"/>
</dbReference>
<feature type="binding site" evidence="2">
    <location>
        <begin position="72"/>
        <end position="73"/>
    </location>
    <ligand>
        <name>CoA</name>
        <dbReference type="ChEBI" id="CHEBI:57287"/>
    </ligand>
</feature>
<dbReference type="InterPro" id="IPR041354">
    <property type="entry name" value="4PPT_N"/>
</dbReference>
<name>A0A1D7Y7T7_9ACTN</name>
<dbReference type="Gene3D" id="3.90.470.20">
    <property type="entry name" value="4'-phosphopantetheinyl transferase domain"/>
    <property type="match status" value="1"/>
</dbReference>
<dbReference type="AlphaFoldDB" id="A0A1D7Y7T7"/>
<proteinExistence type="predicted"/>
<keyword evidence="1" id="KW-0808">Transferase</keyword>
<feature type="binding site" evidence="3">
    <location>
        <position position="96"/>
    </location>
    <ligand>
        <name>Mg(2+)</name>
        <dbReference type="ChEBI" id="CHEBI:18420"/>
    </ligand>
</feature>
<feature type="binding site" evidence="2">
    <location>
        <position position="94"/>
    </location>
    <ligand>
        <name>CoA</name>
        <dbReference type="ChEBI" id="CHEBI:57287"/>
    </ligand>
</feature>
<dbReference type="GO" id="GO:0009366">
    <property type="term" value="C:enterobactin synthetase complex"/>
    <property type="evidence" value="ECO:0007669"/>
    <property type="project" value="InterPro"/>
</dbReference>
<dbReference type="InterPro" id="IPR003542">
    <property type="entry name" value="Enbac_synth_compD-like"/>
</dbReference>
<evidence type="ECO:0000259" key="4">
    <source>
        <dbReference type="Pfam" id="PF01648"/>
    </source>
</evidence>
<dbReference type="EMBL" id="CP017248">
    <property type="protein sequence ID" value="AOR31530.1"/>
    <property type="molecule type" value="Genomic_DNA"/>
</dbReference>
<evidence type="ECO:0000259" key="5">
    <source>
        <dbReference type="Pfam" id="PF17837"/>
    </source>
</evidence>
<dbReference type="Pfam" id="PF17837">
    <property type="entry name" value="4PPT_N"/>
    <property type="match status" value="1"/>
</dbReference>
<evidence type="ECO:0000256" key="3">
    <source>
        <dbReference type="PIRSR" id="PIRSR603542-2"/>
    </source>
</evidence>
<accession>A0A1D7Y7T7</accession>
<feature type="domain" description="4'-phosphopantetheinyl transferase" evidence="4">
    <location>
        <begin position="90"/>
        <end position="170"/>
    </location>
</feature>
<dbReference type="PANTHER" id="PTHR38096">
    <property type="entry name" value="ENTEROBACTIN SYNTHASE COMPONENT D"/>
    <property type="match status" value="1"/>
</dbReference>
<keyword evidence="3" id="KW-0460">Magnesium</keyword>
<feature type="binding site" evidence="3">
    <location>
        <position position="95"/>
    </location>
    <ligand>
        <name>Mg(2+)</name>
        <dbReference type="ChEBI" id="CHEBI:18420"/>
    </ligand>
</feature>
<dbReference type="PRINTS" id="PR01399">
    <property type="entry name" value="ENTSNTHTASED"/>
</dbReference>
<evidence type="ECO:0000313" key="7">
    <source>
        <dbReference type="Proteomes" id="UP000094960"/>
    </source>
</evidence>
<gene>
    <name evidence="6" type="ORF">BFF78_11175</name>
</gene>
<dbReference type="GO" id="GO:0005886">
    <property type="term" value="C:plasma membrane"/>
    <property type="evidence" value="ECO:0007669"/>
    <property type="project" value="TreeGrafter"/>
</dbReference>
<dbReference type="InterPro" id="IPR008278">
    <property type="entry name" value="4-PPantetheinyl_Trfase_dom"/>
</dbReference>
<dbReference type="KEGG" id="spun:BFF78_11175"/>
<evidence type="ECO:0000256" key="2">
    <source>
        <dbReference type="PIRSR" id="PIRSR603542-1"/>
    </source>
</evidence>
<dbReference type="InterPro" id="IPR037143">
    <property type="entry name" value="4-PPantetheinyl_Trfase_dom_sf"/>
</dbReference>
<feature type="binding site" evidence="2">
    <location>
        <position position="139"/>
    </location>
    <ligand>
        <name>CoA</name>
        <dbReference type="ChEBI" id="CHEBI:57287"/>
    </ligand>
</feature>
<dbReference type="SUPFAM" id="SSF56214">
    <property type="entry name" value="4'-phosphopantetheinyl transferase"/>
    <property type="match status" value="1"/>
</dbReference>